<dbReference type="GO" id="GO:0005524">
    <property type="term" value="F:ATP binding"/>
    <property type="evidence" value="ECO:0007669"/>
    <property type="project" value="UniProtKB-KW"/>
</dbReference>
<keyword evidence="4 6" id="KW-0067">ATP-binding</keyword>
<dbReference type="Pfam" id="PF00005">
    <property type="entry name" value="ABC_tran"/>
    <property type="match status" value="1"/>
</dbReference>
<keyword evidence="1" id="KW-0813">Transport</keyword>
<dbReference type="EMBL" id="VIVL01000007">
    <property type="protein sequence ID" value="TWD78676.1"/>
    <property type="molecule type" value="Genomic_DNA"/>
</dbReference>
<evidence type="ECO:0000313" key="7">
    <source>
        <dbReference type="Proteomes" id="UP000319722"/>
    </source>
</evidence>
<feature type="domain" description="ABC transporter" evidence="5">
    <location>
        <begin position="1"/>
        <end position="240"/>
    </location>
</feature>
<reference evidence="6 7" key="1">
    <citation type="submission" date="2019-06" db="EMBL/GenBank/DDBJ databases">
        <title>Sorghum-associated microbial communities from plants grown in Nebraska, USA.</title>
        <authorList>
            <person name="Schachtman D."/>
        </authorList>
    </citation>
    <scope>NUCLEOTIDE SEQUENCE [LARGE SCALE GENOMIC DNA]</scope>
    <source>
        <strain evidence="6 7">T529</strain>
    </source>
</reference>
<dbReference type="AlphaFoldDB" id="A0A561BII5"/>
<dbReference type="PANTHER" id="PTHR42781:SF4">
    <property type="entry name" value="SPERMIDINE_PUTRESCINE IMPORT ATP-BINDING PROTEIN POTA"/>
    <property type="match status" value="1"/>
</dbReference>
<dbReference type="PANTHER" id="PTHR42781">
    <property type="entry name" value="SPERMIDINE/PUTRESCINE IMPORT ATP-BINDING PROTEIN POTA"/>
    <property type="match status" value="1"/>
</dbReference>
<dbReference type="PROSITE" id="PS50893">
    <property type="entry name" value="ABC_TRANSPORTER_2"/>
    <property type="match status" value="1"/>
</dbReference>
<keyword evidence="2" id="KW-0472">Membrane</keyword>
<accession>A0A561BII5</accession>
<dbReference type="GO" id="GO:0016887">
    <property type="term" value="F:ATP hydrolysis activity"/>
    <property type="evidence" value="ECO:0007669"/>
    <property type="project" value="InterPro"/>
</dbReference>
<dbReference type="InterPro" id="IPR027417">
    <property type="entry name" value="P-loop_NTPase"/>
</dbReference>
<gene>
    <name evidence="6" type="ORF">FB547_107211</name>
</gene>
<dbReference type="PROSITE" id="PS00211">
    <property type="entry name" value="ABC_TRANSPORTER_1"/>
    <property type="match status" value="1"/>
</dbReference>
<evidence type="ECO:0000313" key="6">
    <source>
        <dbReference type="EMBL" id="TWD78676.1"/>
    </source>
</evidence>
<dbReference type="OrthoDB" id="5298774at2"/>
<keyword evidence="3" id="KW-0547">Nucleotide-binding</keyword>
<proteinExistence type="predicted"/>
<dbReference type="Proteomes" id="UP000319722">
    <property type="component" value="Unassembled WGS sequence"/>
</dbReference>
<dbReference type="SUPFAM" id="SSF52540">
    <property type="entry name" value="P-loop containing nucleoside triphosphate hydrolases"/>
    <property type="match status" value="1"/>
</dbReference>
<dbReference type="InterPro" id="IPR003593">
    <property type="entry name" value="AAA+_ATPase"/>
</dbReference>
<evidence type="ECO:0000256" key="4">
    <source>
        <dbReference type="ARBA" id="ARBA00022840"/>
    </source>
</evidence>
<name>A0A561BII5_9BURK</name>
<comment type="caution">
    <text evidence="6">The sequence shown here is derived from an EMBL/GenBank/DDBJ whole genome shotgun (WGS) entry which is preliminary data.</text>
</comment>
<sequence>MIDVDLKLTVTDGTRRFDLAARFATDVPFAALYGPSGAGKTLTLQAIAGLLHPSAGHVRLDGRTLYDSARGIDVPAPARRIGYLFQNYALFPHLSVRENVAFGLTAWHRRRLPPREAERVQALLEGFGLAALADSRPQKLSGGQQQRVALARALACQPQVLLLDEPFAALNPMLRSELRRELAQVSRQWGIPVLMITHDIEDVLALADVAFVYSDGQVVREIDLHNAQSRDFALREAGGVPAAEASPLHRKLRGLLLQDAGCPSS</sequence>
<evidence type="ECO:0000256" key="2">
    <source>
        <dbReference type="ARBA" id="ARBA00022475"/>
    </source>
</evidence>
<evidence type="ECO:0000256" key="3">
    <source>
        <dbReference type="ARBA" id="ARBA00022741"/>
    </source>
</evidence>
<dbReference type="InterPro" id="IPR003439">
    <property type="entry name" value="ABC_transporter-like_ATP-bd"/>
</dbReference>
<dbReference type="RefSeq" id="WP_145745624.1">
    <property type="nucleotide sequence ID" value="NZ_VIVL01000007.1"/>
</dbReference>
<dbReference type="InterPro" id="IPR017871">
    <property type="entry name" value="ABC_transporter-like_CS"/>
</dbReference>
<evidence type="ECO:0000256" key="1">
    <source>
        <dbReference type="ARBA" id="ARBA00022448"/>
    </source>
</evidence>
<dbReference type="InterPro" id="IPR050093">
    <property type="entry name" value="ABC_SmlMolc_Importer"/>
</dbReference>
<dbReference type="SMART" id="SM00382">
    <property type="entry name" value="AAA"/>
    <property type="match status" value="1"/>
</dbReference>
<keyword evidence="2" id="KW-1003">Cell membrane</keyword>
<organism evidence="6 7">
    <name type="scientific">Variovorax beijingensis</name>
    <dbReference type="NCBI Taxonomy" id="2496117"/>
    <lineage>
        <taxon>Bacteria</taxon>
        <taxon>Pseudomonadati</taxon>
        <taxon>Pseudomonadota</taxon>
        <taxon>Betaproteobacteria</taxon>
        <taxon>Burkholderiales</taxon>
        <taxon>Comamonadaceae</taxon>
        <taxon>Variovorax</taxon>
    </lineage>
</organism>
<evidence type="ECO:0000259" key="5">
    <source>
        <dbReference type="PROSITE" id="PS50893"/>
    </source>
</evidence>
<dbReference type="Gene3D" id="3.40.50.300">
    <property type="entry name" value="P-loop containing nucleotide triphosphate hydrolases"/>
    <property type="match status" value="1"/>
</dbReference>
<protein>
    <submittedName>
        <fullName evidence="6">Molybdate transport system ATP-binding protein</fullName>
    </submittedName>
</protein>